<evidence type="ECO:0000313" key="3">
    <source>
        <dbReference type="Proteomes" id="UP000199116"/>
    </source>
</evidence>
<keyword evidence="3" id="KW-1185">Reference proteome</keyword>
<dbReference type="PROSITE" id="PS51257">
    <property type="entry name" value="PROKAR_LIPOPROTEIN"/>
    <property type="match status" value="1"/>
</dbReference>
<feature type="signal peptide" evidence="1">
    <location>
        <begin position="1"/>
        <end position="20"/>
    </location>
</feature>
<dbReference type="EMBL" id="FOOH01000004">
    <property type="protein sequence ID" value="SFF67961.1"/>
    <property type="molecule type" value="Genomic_DNA"/>
</dbReference>
<protein>
    <recommendedName>
        <fullName evidence="4">Carbohydrate binding domain-containing protein</fullName>
    </recommendedName>
</protein>
<proteinExistence type="predicted"/>
<sequence length="522" mass="58547">MKKYMKYILLLVSLPVLVLSCEPEEYDIPNEFSDAMVYTSQFRNEEFKIGINDFITFSDLSQNAIEHTWTIEEGSFFLDGDISRQDTIYDEYIVNPGSTQTTDKTAHVLFTKSGFSNVRLYNVFKDSVAIKGKNDTLVAVRESENRWVIDTTFRVEVYDTIVPKILVRQDGIVLNHESDTITVEAGSALEFVDLTTVGRPDTRMWTIAGETSTDSVATIQLNRLGEFNGSLRVSRQEENIPPDSDFYRIPTIFKVIPSSEPFIVSGEIMESEDQTIQISVNGELANFADQEEFFTVKVNGEQYNISAISINQSDATQISIKLVDPIYRDDVVEVSYTGSDITSTDSRVLQDFTDLQVSMNQHEVALFTFEENGNNWTLHETNKDDSSISISTEQAASGPNSLKVESGSSGNWTAFENLVDQFSLIPDQKVQYEYKVYKTAGVNIPFIAPWIAQDGETGGSNSTQYWHNDIASAPAGEWVTIRPAKTWSPGSSADNLNAFIRHSGVGTIYFDDVRIIEVDERP</sequence>
<dbReference type="Proteomes" id="UP000199116">
    <property type="component" value="Unassembled WGS sequence"/>
</dbReference>
<evidence type="ECO:0000313" key="2">
    <source>
        <dbReference type="EMBL" id="SFF67961.1"/>
    </source>
</evidence>
<evidence type="ECO:0000256" key="1">
    <source>
        <dbReference type="SAM" id="SignalP"/>
    </source>
</evidence>
<reference evidence="3" key="1">
    <citation type="submission" date="2016-10" db="EMBL/GenBank/DDBJ databases">
        <authorList>
            <person name="Varghese N."/>
            <person name="Submissions S."/>
        </authorList>
    </citation>
    <scope>NUCLEOTIDE SEQUENCE [LARGE SCALE GENOMIC DNA]</scope>
    <source>
        <strain evidence="3">DSM 23515</strain>
    </source>
</reference>
<dbReference type="InterPro" id="IPR008979">
    <property type="entry name" value="Galactose-bd-like_sf"/>
</dbReference>
<feature type="chain" id="PRO_5011658511" description="Carbohydrate binding domain-containing protein" evidence="1">
    <location>
        <begin position="21"/>
        <end position="522"/>
    </location>
</feature>
<organism evidence="2 3">
    <name type="scientific">Salegentibacter agarivorans</name>
    <dbReference type="NCBI Taxonomy" id="345907"/>
    <lineage>
        <taxon>Bacteria</taxon>
        <taxon>Pseudomonadati</taxon>
        <taxon>Bacteroidota</taxon>
        <taxon>Flavobacteriia</taxon>
        <taxon>Flavobacteriales</taxon>
        <taxon>Flavobacteriaceae</taxon>
        <taxon>Salegentibacter</taxon>
    </lineage>
</organism>
<keyword evidence="1" id="KW-0732">Signal</keyword>
<dbReference type="SUPFAM" id="SSF49785">
    <property type="entry name" value="Galactose-binding domain-like"/>
    <property type="match status" value="1"/>
</dbReference>
<evidence type="ECO:0008006" key="4">
    <source>
        <dbReference type="Google" id="ProtNLM"/>
    </source>
</evidence>
<name>A0A1I2KS69_9FLAO</name>
<dbReference type="Gene3D" id="2.60.120.260">
    <property type="entry name" value="Galactose-binding domain-like"/>
    <property type="match status" value="1"/>
</dbReference>
<dbReference type="AlphaFoldDB" id="A0A1I2KS69"/>
<gene>
    <name evidence="2" type="ORF">SAMN04488033_10440</name>
</gene>
<dbReference type="RefSeq" id="WP_245764331.1">
    <property type="nucleotide sequence ID" value="NZ_FOOH01000004.1"/>
</dbReference>
<accession>A0A1I2KS69</accession>